<dbReference type="eggNOG" id="COG2114">
    <property type="taxonomic scope" value="Bacteria"/>
</dbReference>
<reference evidence="1 2" key="1">
    <citation type="journal article" date="2011" name="Stand. Genomic Sci.">
        <title>Complete genome sequence of the halophilic and highly halotolerant Chromohalobacter salexigens type strain (1H11(T)).</title>
        <authorList>
            <person name="Copeland A."/>
            <person name="O'Connor K."/>
            <person name="Lucas S."/>
            <person name="Lapidus A."/>
            <person name="Berry K.W."/>
            <person name="Detter J.C."/>
            <person name="Del Rio T.G."/>
            <person name="Hammon N."/>
            <person name="Dalin E."/>
            <person name="Tice H."/>
            <person name="Pitluck S."/>
            <person name="Bruce D."/>
            <person name="Goodwin L."/>
            <person name="Han C."/>
            <person name="Tapia R."/>
            <person name="Saunders E."/>
            <person name="Schmutz J."/>
            <person name="Brettin T."/>
            <person name="Larimer F."/>
            <person name="Land M."/>
            <person name="Hauser L."/>
            <person name="Vargas C."/>
            <person name="Nieto J.J."/>
            <person name="Kyrpides N.C."/>
            <person name="Ivanova N."/>
            <person name="Goker M."/>
            <person name="Klenk H.P."/>
            <person name="Csonka L.N."/>
            <person name="Woyke T."/>
        </authorList>
    </citation>
    <scope>NUCLEOTIDE SEQUENCE [LARGE SCALE GENOMIC DNA]</scope>
    <source>
        <strain evidence="2">ATCC BAA-138 / DSM 3043 / CIP 106854 / NCIMB 13768 / 1H11</strain>
    </source>
</reference>
<dbReference type="RefSeq" id="WP_011506944.1">
    <property type="nucleotide sequence ID" value="NC_007963.1"/>
</dbReference>
<dbReference type="InterPro" id="IPR029787">
    <property type="entry name" value="Nucleotide_cyclase"/>
</dbReference>
<dbReference type="Proteomes" id="UP000000239">
    <property type="component" value="Chromosome"/>
</dbReference>
<dbReference type="STRING" id="290398.Csal_1645"/>
<name>Q1QX10_CHRI1</name>
<organism evidence="1 2">
    <name type="scientific">Chromohalobacter israelensis (strain ATCC BAA-138 / DSM 3043 / CIP 106854 / NCIMB 13768 / 1H11)</name>
    <name type="common">Chromohalobacter salexigens</name>
    <dbReference type="NCBI Taxonomy" id="290398"/>
    <lineage>
        <taxon>Bacteria</taxon>
        <taxon>Pseudomonadati</taxon>
        <taxon>Pseudomonadota</taxon>
        <taxon>Gammaproteobacteria</taxon>
        <taxon>Oceanospirillales</taxon>
        <taxon>Halomonadaceae</taxon>
        <taxon>Chromohalobacter</taxon>
    </lineage>
</organism>
<dbReference type="AlphaFoldDB" id="Q1QX10"/>
<dbReference type="OrthoDB" id="7064118at2"/>
<evidence type="ECO:0000313" key="2">
    <source>
        <dbReference type="Proteomes" id="UP000000239"/>
    </source>
</evidence>
<dbReference type="Gene3D" id="3.30.70.1230">
    <property type="entry name" value="Nucleotide cyclase"/>
    <property type="match status" value="1"/>
</dbReference>
<dbReference type="HOGENOM" id="CLU_085936_1_0_6"/>
<gene>
    <name evidence="1" type="ordered locus">Csal_1645</name>
</gene>
<dbReference type="KEGG" id="csa:Csal_1645"/>
<proteinExistence type="predicted"/>
<dbReference type="GeneID" id="95334376"/>
<dbReference type="SUPFAM" id="SSF55073">
    <property type="entry name" value="Nucleotide cyclase"/>
    <property type="match status" value="1"/>
</dbReference>
<protein>
    <recommendedName>
        <fullName evidence="3">SatD family protein</fullName>
    </recommendedName>
</protein>
<accession>Q1QX10</accession>
<sequence>MTDRLLGVLTGDVVGSRRITDRQRLDEALDTTLALLERHFGAHVDRYRGDGFQVALRAPGEAMTAAVLARAALLRYSPSRRDVWDARIAVGIGYGHLPEAPHIASADGDAFVRSGQALDRLSESDERLALVLPQPDDDLALLTRFADVILQGWTHNAAEVVYWQLRHPETQQALATRLGRAQSTIHQRLSAARWPLIQDYLAHVGERLNALMETMR</sequence>
<evidence type="ECO:0008006" key="3">
    <source>
        <dbReference type="Google" id="ProtNLM"/>
    </source>
</evidence>
<keyword evidence="2" id="KW-1185">Reference proteome</keyword>
<evidence type="ECO:0000313" key="1">
    <source>
        <dbReference type="EMBL" id="ABE58998.1"/>
    </source>
</evidence>
<dbReference type="EMBL" id="CP000285">
    <property type="protein sequence ID" value="ABE58998.1"/>
    <property type="molecule type" value="Genomic_DNA"/>
</dbReference>